<dbReference type="SUPFAM" id="SSF50978">
    <property type="entry name" value="WD40 repeat-like"/>
    <property type="match status" value="1"/>
</dbReference>
<feature type="region of interest" description="Disordered" evidence="4">
    <location>
        <begin position="906"/>
        <end position="926"/>
    </location>
</feature>
<dbReference type="InterPro" id="IPR015943">
    <property type="entry name" value="WD40/YVTN_repeat-like_dom_sf"/>
</dbReference>
<feature type="region of interest" description="Disordered" evidence="4">
    <location>
        <begin position="723"/>
        <end position="777"/>
    </location>
</feature>
<evidence type="ECO:0000313" key="6">
    <source>
        <dbReference type="Proteomes" id="UP001175271"/>
    </source>
</evidence>
<feature type="compositionally biased region" description="Basic and acidic residues" evidence="4">
    <location>
        <begin position="1071"/>
        <end position="1081"/>
    </location>
</feature>
<keyword evidence="6" id="KW-1185">Reference proteome</keyword>
<feature type="region of interest" description="Disordered" evidence="4">
    <location>
        <begin position="1042"/>
        <end position="1085"/>
    </location>
</feature>
<feature type="compositionally biased region" description="Pro residues" evidence="4">
    <location>
        <begin position="1051"/>
        <end position="1060"/>
    </location>
</feature>
<evidence type="ECO:0008006" key="7">
    <source>
        <dbReference type="Google" id="ProtNLM"/>
    </source>
</evidence>
<dbReference type="PANTHER" id="PTHR44099:SF4">
    <property type="entry name" value="RABCONNECTIN-3B, ISOFORM A"/>
    <property type="match status" value="1"/>
</dbReference>
<feature type="repeat" description="WD" evidence="3">
    <location>
        <begin position="479"/>
        <end position="526"/>
    </location>
</feature>
<dbReference type="Gene3D" id="2.130.10.10">
    <property type="entry name" value="YVTN repeat-like/Quinoprotein amine dehydrogenase"/>
    <property type="match status" value="3"/>
</dbReference>
<dbReference type="PANTHER" id="PTHR44099">
    <property type="entry name" value="RABCONNECTIN-3B, ISOFORM A"/>
    <property type="match status" value="1"/>
</dbReference>
<keyword evidence="2" id="KW-0677">Repeat</keyword>
<dbReference type="InterPro" id="IPR036322">
    <property type="entry name" value="WD40_repeat_dom_sf"/>
</dbReference>
<reference evidence="5" key="1">
    <citation type="submission" date="2023-06" db="EMBL/GenBank/DDBJ databases">
        <title>Genomic analysis of the entomopathogenic nematode Steinernema hermaphroditum.</title>
        <authorList>
            <person name="Schwarz E.M."/>
            <person name="Heppert J.K."/>
            <person name="Baniya A."/>
            <person name="Schwartz H.T."/>
            <person name="Tan C.-H."/>
            <person name="Antoshechkin I."/>
            <person name="Sternberg P.W."/>
            <person name="Goodrich-Blair H."/>
            <person name="Dillman A.R."/>
        </authorList>
    </citation>
    <scope>NUCLEOTIDE SEQUENCE</scope>
    <source>
        <strain evidence="5">PS9179</strain>
        <tissue evidence="5">Whole animal</tissue>
    </source>
</reference>
<dbReference type="InterPro" id="IPR001680">
    <property type="entry name" value="WD40_rpt"/>
</dbReference>
<organism evidence="5 6">
    <name type="scientific">Steinernema hermaphroditum</name>
    <dbReference type="NCBI Taxonomy" id="289476"/>
    <lineage>
        <taxon>Eukaryota</taxon>
        <taxon>Metazoa</taxon>
        <taxon>Ecdysozoa</taxon>
        <taxon>Nematoda</taxon>
        <taxon>Chromadorea</taxon>
        <taxon>Rhabditida</taxon>
        <taxon>Tylenchina</taxon>
        <taxon>Panagrolaimomorpha</taxon>
        <taxon>Strongyloidoidea</taxon>
        <taxon>Steinernematidae</taxon>
        <taxon>Steinernema</taxon>
    </lineage>
</organism>
<sequence length="1432" mass="158526">MTASSSPTSSVSAAPSSSSNLVVPVVLWGRECPRNRITCVAALPDGRTVVTGNDDGDLIQWTVDEQRRWIQPKMMMVAHQASISCISATGFLPTSTCYVSASVDGHVCLWDSVDGRSVDSAHTGYIHRRIVPHSYRISKNQSHVRLLCTGDYSEILVMDAQDLSIQFTLSSRVEPDWISAIAIVHPPERPDVVLGMSFSGMVKLWSLTDLDKRDISSPIFEDESKVLGIRNVTEISCSDLNQRIMLVIAGSSWQIVDIPDLNQLIVAECRIQAVSGMIVDIDKVAIGFADSTIVIFQLPRRKLTGKQIRERFGENPQNVGGDDNPFVFALLRGTSETPLTWISNVCFRFCGRSGVLRADKKGKISFWKVPPPKELDKMVEDYTNKNKRAAAIEFDPIIEQSLEKLWHRIEHSEHTMLADTEGISDARCSAMLYVANQGKMILGYEDGSIVIRYACHAVMKQLLEWDHHEYFGAQTRHLRGGHTGAVTCMLYPHEEHPRYDMQTLVSGGADFAVCVWNINTGERLYRFCSQGGPILRILVPPDNCNARILHTICTVAGDCSVALLSLKENKCLLLASRQRSPIVDVKWRPLDDFMLVKCADDSVYVWQMETANLDRIVNGIWTDEVMAACDEQIGVTDGGDEAGASQAVQMFRAFRHKNIAAIRRIAGPGEDKAVNTDKDQMVVIPSPMNIHPLNRSNNASQLLLFNIDAMIMGLLSLDQEYSTVPASPSLSPQPPGHHGHTEETEQQKINRLNNILASKGDDSSSTGKSSPSPVPTHTHTKFLPSALRWQSESNFYLDVARLCMSLLHAWNLDSSLDPVCLKKLKLYKPNQPLCYGNISRQGLISVYLPTFEPTDANPAEATYEYFSKNVRWQLNSLLTTVHLLSVISVANTLMSMRNRALKASERKIVRRKSSSRSSDSSTSERENEQLKQGWSLLAALHCVLLPDLIREHSVYVPPKIPLLARRWQDQCIEIRVASQALLIRELGRLGAEGRRKLLEYWAPFLPTLLDSALSIFGPRTAQAANNTIPPIAHAMITSNTNAQAVQAQGPPQRPPPPIPPRTGAVPLQKPEPQKPVEHSETIDGVQQVRRNQATSIIVLGVIGAEYSEELNVADLARATSQSLLELLIAPHSQLLPNNSPLRRAAIDLIGRGFVVWQPHIDISKVLLGLLDLAAQGEKLLPSIGSPSYGFPLSSAADACRTAKHALMLIATARPPALITALSKEVARYNAAAQHQTIQHTVQSPLLKSRYEVLRLIEFLAEKQYNDVADLVVPVGEILVHCLDTSLLKQKTLAEIFPPVTKFYMVGYCPQTRRIAFGGKNGSVVVHELRASKAQIIQAHKHPVTAVSFSPDGKYLATYSAQESKMSFWQTQQSFLGMGQSQFRCAKSMTAPSEFAVTSPGGTYQIFRARLVWINAKSVTLMLPDGRESRFNV</sequence>
<accession>A0AA39LYU5</accession>
<protein>
    <recommendedName>
        <fullName evidence="7">WD repeat-containing protein 55 homolog</fullName>
    </recommendedName>
</protein>
<name>A0AA39LYU5_9BILA</name>
<dbReference type="GO" id="GO:0005737">
    <property type="term" value="C:cytoplasm"/>
    <property type="evidence" value="ECO:0007669"/>
    <property type="project" value="TreeGrafter"/>
</dbReference>
<dbReference type="Pfam" id="PF00400">
    <property type="entry name" value="WD40"/>
    <property type="match status" value="4"/>
</dbReference>
<dbReference type="InterPro" id="IPR049916">
    <property type="entry name" value="WDR72-like"/>
</dbReference>
<dbReference type="EMBL" id="JAUCMV010000002">
    <property type="protein sequence ID" value="KAK0414602.1"/>
    <property type="molecule type" value="Genomic_DNA"/>
</dbReference>
<evidence type="ECO:0000313" key="5">
    <source>
        <dbReference type="EMBL" id="KAK0414602.1"/>
    </source>
</evidence>
<gene>
    <name evidence="5" type="ORF">QR680_011521</name>
</gene>
<dbReference type="Proteomes" id="UP001175271">
    <property type="component" value="Unassembled WGS sequence"/>
</dbReference>
<evidence type="ECO:0000256" key="3">
    <source>
        <dbReference type="PROSITE-ProRule" id="PRU00221"/>
    </source>
</evidence>
<dbReference type="InterPro" id="IPR011047">
    <property type="entry name" value="Quinoprotein_ADH-like_sf"/>
</dbReference>
<evidence type="ECO:0000256" key="2">
    <source>
        <dbReference type="ARBA" id="ARBA00022737"/>
    </source>
</evidence>
<dbReference type="PROSITE" id="PS00678">
    <property type="entry name" value="WD_REPEATS_1"/>
    <property type="match status" value="1"/>
</dbReference>
<keyword evidence="1 3" id="KW-0853">WD repeat</keyword>
<dbReference type="SMART" id="SM00320">
    <property type="entry name" value="WD40"/>
    <property type="match status" value="7"/>
</dbReference>
<comment type="caution">
    <text evidence="5">The sequence shown here is derived from an EMBL/GenBank/DDBJ whole genome shotgun (WGS) entry which is preliminary data.</text>
</comment>
<dbReference type="PROSITE" id="PS50082">
    <property type="entry name" value="WD_REPEATS_2"/>
    <property type="match status" value="1"/>
</dbReference>
<proteinExistence type="predicted"/>
<evidence type="ECO:0000256" key="1">
    <source>
        <dbReference type="ARBA" id="ARBA00022574"/>
    </source>
</evidence>
<dbReference type="SUPFAM" id="SSF50998">
    <property type="entry name" value="Quinoprotein alcohol dehydrogenase-like"/>
    <property type="match status" value="1"/>
</dbReference>
<evidence type="ECO:0000256" key="4">
    <source>
        <dbReference type="SAM" id="MobiDB-lite"/>
    </source>
</evidence>
<dbReference type="InterPro" id="IPR019775">
    <property type="entry name" value="WD40_repeat_CS"/>
</dbReference>
<feature type="compositionally biased region" description="Basic and acidic residues" evidence="4">
    <location>
        <begin position="739"/>
        <end position="748"/>
    </location>
</feature>